<keyword evidence="2" id="KW-1185">Reference proteome</keyword>
<proteinExistence type="predicted"/>
<organism evidence="1 2">
    <name type="scientific">Actinoallomurus oryzae</name>
    <dbReference type="NCBI Taxonomy" id="502180"/>
    <lineage>
        <taxon>Bacteria</taxon>
        <taxon>Bacillati</taxon>
        <taxon>Actinomycetota</taxon>
        <taxon>Actinomycetes</taxon>
        <taxon>Streptosporangiales</taxon>
        <taxon>Thermomonosporaceae</taxon>
        <taxon>Actinoallomurus</taxon>
    </lineage>
</organism>
<dbReference type="Proteomes" id="UP001500503">
    <property type="component" value="Unassembled WGS sequence"/>
</dbReference>
<dbReference type="RefSeq" id="WP_345473375.1">
    <property type="nucleotide sequence ID" value="NZ_BAABHF010000048.1"/>
</dbReference>
<name>A0ABP8QZR3_9ACTN</name>
<sequence>MTNTSRNTRLDLQEVTTRNDAARQIVAGFATTLPTRTNYWRTIDTALADITDLANTLARTRLDYADLLAAARATLGAHLDGEDDPLAYLRDELQAQRADR</sequence>
<dbReference type="EMBL" id="BAABHF010000048">
    <property type="protein sequence ID" value="GAA4514114.1"/>
    <property type="molecule type" value="Genomic_DNA"/>
</dbReference>
<reference evidence="2" key="1">
    <citation type="journal article" date="2019" name="Int. J. Syst. Evol. Microbiol.">
        <title>The Global Catalogue of Microorganisms (GCM) 10K type strain sequencing project: providing services to taxonomists for standard genome sequencing and annotation.</title>
        <authorList>
            <consortium name="The Broad Institute Genomics Platform"/>
            <consortium name="The Broad Institute Genome Sequencing Center for Infectious Disease"/>
            <person name="Wu L."/>
            <person name="Ma J."/>
        </authorList>
    </citation>
    <scope>NUCLEOTIDE SEQUENCE [LARGE SCALE GENOMIC DNA]</scope>
    <source>
        <strain evidence="2">JCM 17933</strain>
    </source>
</reference>
<comment type="caution">
    <text evidence="1">The sequence shown here is derived from an EMBL/GenBank/DDBJ whole genome shotgun (WGS) entry which is preliminary data.</text>
</comment>
<gene>
    <name evidence="1" type="ORF">GCM10023191_082200</name>
</gene>
<protein>
    <recommendedName>
        <fullName evidence="3">Excreted virulence factor EspC, type VII ESX diderm</fullName>
    </recommendedName>
</protein>
<evidence type="ECO:0000313" key="1">
    <source>
        <dbReference type="EMBL" id="GAA4514114.1"/>
    </source>
</evidence>
<evidence type="ECO:0000313" key="2">
    <source>
        <dbReference type="Proteomes" id="UP001500503"/>
    </source>
</evidence>
<evidence type="ECO:0008006" key="3">
    <source>
        <dbReference type="Google" id="ProtNLM"/>
    </source>
</evidence>
<accession>A0ABP8QZR3</accession>